<dbReference type="Pfam" id="PF23011">
    <property type="entry name" value="PHD-1st_NSD"/>
    <property type="match status" value="1"/>
</dbReference>
<dbReference type="InterPro" id="IPR056511">
    <property type="entry name" value="IDM1_C"/>
</dbReference>
<evidence type="ECO:0000313" key="7">
    <source>
        <dbReference type="Proteomes" id="UP000634136"/>
    </source>
</evidence>
<reference evidence="6" key="1">
    <citation type="submission" date="2020-09" db="EMBL/GenBank/DDBJ databases">
        <title>Genome-Enabled Discovery of Anthraquinone Biosynthesis in Senna tora.</title>
        <authorList>
            <person name="Kang S.-H."/>
            <person name="Pandey R.P."/>
            <person name="Lee C.-M."/>
            <person name="Sim J.-S."/>
            <person name="Jeong J.-T."/>
            <person name="Choi B.-S."/>
            <person name="Jung M."/>
            <person name="Ginzburg D."/>
            <person name="Zhao K."/>
            <person name="Won S.Y."/>
            <person name="Oh T.-J."/>
            <person name="Yu Y."/>
            <person name="Kim N.-H."/>
            <person name="Lee O.R."/>
            <person name="Lee T.-H."/>
            <person name="Bashyal P."/>
            <person name="Kim T.-S."/>
            <person name="Lee W.-H."/>
            <person name="Kawkins C."/>
            <person name="Kim C.-K."/>
            <person name="Kim J.S."/>
            <person name="Ahn B.O."/>
            <person name="Rhee S.Y."/>
            <person name="Sohng J.K."/>
        </authorList>
    </citation>
    <scope>NUCLEOTIDE SEQUENCE</scope>
    <source>
        <tissue evidence="6">Leaf</tissue>
    </source>
</reference>
<keyword evidence="1" id="KW-0479">Metal-binding</keyword>
<dbReference type="PROSITE" id="PS01359">
    <property type="entry name" value="ZF_PHD_1"/>
    <property type="match status" value="1"/>
</dbReference>
<protein>
    <submittedName>
        <fullName evidence="6">Increased DNA methylation 1-like isoform X2</fullName>
    </submittedName>
</protein>
<comment type="caution">
    <text evidence="6">The sequence shown here is derived from an EMBL/GenBank/DDBJ whole genome shotgun (WGS) entry which is preliminary data.</text>
</comment>
<keyword evidence="2 4" id="KW-0863">Zinc-finger</keyword>
<evidence type="ECO:0000256" key="3">
    <source>
        <dbReference type="ARBA" id="ARBA00022833"/>
    </source>
</evidence>
<dbReference type="GO" id="GO:0045944">
    <property type="term" value="P:positive regulation of transcription by RNA polymerase II"/>
    <property type="evidence" value="ECO:0007669"/>
    <property type="project" value="TreeGrafter"/>
</dbReference>
<evidence type="ECO:0000313" key="6">
    <source>
        <dbReference type="EMBL" id="KAF7818694.1"/>
    </source>
</evidence>
<gene>
    <name evidence="6" type="ORF">G2W53_024149</name>
</gene>
<dbReference type="InterPro" id="IPR013083">
    <property type="entry name" value="Znf_RING/FYVE/PHD"/>
</dbReference>
<dbReference type="AlphaFoldDB" id="A0A834TBQ5"/>
<evidence type="ECO:0000259" key="5">
    <source>
        <dbReference type="PROSITE" id="PS50016"/>
    </source>
</evidence>
<dbReference type="EMBL" id="JAAIUW010000008">
    <property type="protein sequence ID" value="KAF7818694.1"/>
    <property type="molecule type" value="Genomic_DNA"/>
</dbReference>
<dbReference type="OrthoDB" id="1903104at2759"/>
<keyword evidence="7" id="KW-1185">Reference proteome</keyword>
<evidence type="ECO:0000256" key="2">
    <source>
        <dbReference type="ARBA" id="ARBA00022771"/>
    </source>
</evidence>
<keyword evidence="3" id="KW-0862">Zinc</keyword>
<dbReference type="InterPro" id="IPR011011">
    <property type="entry name" value="Znf_FYVE_PHD"/>
</dbReference>
<dbReference type="GO" id="GO:0005634">
    <property type="term" value="C:nucleus"/>
    <property type="evidence" value="ECO:0007669"/>
    <property type="project" value="TreeGrafter"/>
</dbReference>
<dbReference type="Pfam" id="PF23209">
    <property type="entry name" value="IDM1_C"/>
    <property type="match status" value="1"/>
</dbReference>
<dbReference type="SUPFAM" id="SSF57903">
    <property type="entry name" value="FYVE/PHD zinc finger"/>
    <property type="match status" value="2"/>
</dbReference>
<dbReference type="PROSITE" id="PS50016">
    <property type="entry name" value="ZF_PHD_2"/>
    <property type="match status" value="2"/>
</dbReference>
<dbReference type="SMART" id="SM00249">
    <property type="entry name" value="PHD"/>
    <property type="match status" value="2"/>
</dbReference>
<dbReference type="GO" id="GO:0003682">
    <property type="term" value="F:chromatin binding"/>
    <property type="evidence" value="ECO:0007669"/>
    <property type="project" value="TreeGrafter"/>
</dbReference>
<dbReference type="GO" id="GO:0000977">
    <property type="term" value="F:RNA polymerase II transcription regulatory region sequence-specific DNA binding"/>
    <property type="evidence" value="ECO:0007669"/>
    <property type="project" value="TreeGrafter"/>
</dbReference>
<dbReference type="Proteomes" id="UP000634136">
    <property type="component" value="Unassembled WGS sequence"/>
</dbReference>
<dbReference type="FunFam" id="3.30.40.10:FF:000494">
    <property type="entry name" value="Acyl-CoA N-acyltransferase with RING/FYVE/PHD-type zinc finger domain"/>
    <property type="match status" value="1"/>
</dbReference>
<dbReference type="InterPro" id="IPR001965">
    <property type="entry name" value="Znf_PHD"/>
</dbReference>
<feature type="domain" description="PHD-type" evidence="5">
    <location>
        <begin position="321"/>
        <end position="366"/>
    </location>
</feature>
<name>A0A834TBQ5_9FABA</name>
<dbReference type="InterPro" id="IPR019786">
    <property type="entry name" value="Zinc_finger_PHD-type_CS"/>
</dbReference>
<dbReference type="InterPro" id="IPR059153">
    <property type="entry name" value="NSD_PHD-1st"/>
</dbReference>
<organism evidence="6 7">
    <name type="scientific">Senna tora</name>
    <dbReference type="NCBI Taxonomy" id="362788"/>
    <lineage>
        <taxon>Eukaryota</taxon>
        <taxon>Viridiplantae</taxon>
        <taxon>Streptophyta</taxon>
        <taxon>Embryophyta</taxon>
        <taxon>Tracheophyta</taxon>
        <taxon>Spermatophyta</taxon>
        <taxon>Magnoliopsida</taxon>
        <taxon>eudicotyledons</taxon>
        <taxon>Gunneridae</taxon>
        <taxon>Pentapetalae</taxon>
        <taxon>rosids</taxon>
        <taxon>fabids</taxon>
        <taxon>Fabales</taxon>
        <taxon>Fabaceae</taxon>
        <taxon>Caesalpinioideae</taxon>
        <taxon>Cassia clade</taxon>
        <taxon>Senna</taxon>
    </lineage>
</organism>
<dbReference type="GO" id="GO:0042393">
    <property type="term" value="F:histone binding"/>
    <property type="evidence" value="ECO:0007669"/>
    <property type="project" value="TreeGrafter"/>
</dbReference>
<dbReference type="PANTHER" id="PTHR47025:SF28">
    <property type="entry name" value="ACYL-COA N-ACYLTRANSFERASE WITH RING_FYVE_PHD-TYPE ZINC FINGER DOMAIN-CONTAINING PROTEIN"/>
    <property type="match status" value="1"/>
</dbReference>
<accession>A0A834TBQ5</accession>
<evidence type="ECO:0000256" key="1">
    <source>
        <dbReference type="ARBA" id="ARBA00022723"/>
    </source>
</evidence>
<dbReference type="CDD" id="cd15539">
    <property type="entry name" value="PHD1_AIRE"/>
    <property type="match status" value="1"/>
</dbReference>
<evidence type="ECO:0000256" key="4">
    <source>
        <dbReference type="PROSITE-ProRule" id="PRU00146"/>
    </source>
</evidence>
<dbReference type="GO" id="GO:0008270">
    <property type="term" value="F:zinc ion binding"/>
    <property type="evidence" value="ECO:0007669"/>
    <property type="project" value="UniProtKB-KW"/>
</dbReference>
<feature type="domain" description="PHD-type" evidence="5">
    <location>
        <begin position="409"/>
        <end position="465"/>
    </location>
</feature>
<dbReference type="InterPro" id="IPR019787">
    <property type="entry name" value="Znf_PHD-finger"/>
</dbReference>
<proteinExistence type="predicted"/>
<sequence>MSSVHVSENASGVVVKALKPKVESSVKAETAQEAAQTANTEPDGKLNAALSALTTSRNKIGTKNVQEAYYCQGTFRYWLLVCGVLLRMEESCARAVCAMDAGCYAIVLLTQRFLRHFPSSCVERVGPLCKTCVESKEFEESSIDPTAKRVRSPRPVAVSKPPSDLELCNLSQINRHWKKRTRTSKWVSSSKSSESVSEPILLRKKNMWRMKKKDQRLHKLVFEEGGLPDGTEVAYYGRGQVTKWALEYFVGAATLRSALHNLRSMQAVLLARNPSRVLKHFHESAMFLSSYAYIYTSNGVSLHELAISLSKGRKYSAKDNDDLCIICWDGGNLLLCDGCPRAFHKDCASLSSIPRGDWYCKFCQNMFQREKFVEHNANAVAAGRVEGVDPIEQITKRCIRIVKDIEAELSGCALCSRSGFGPRTIILCDQCEKEFHVGCLRDHKMAYLKELPEGKWFCCLDCNRIHSTLQKFLVWGAERLPDYLLDIIKMKQEEKGLEFINDIDVRWRLLNAKISSPETRPLLSEAISIFHECFDPIVDSTTGRDLIPAMVYGRNVRSQEFGGMYCAILTVNSSVVSAAMLRIFGRDVAELPLVATSNGNHGKCIDFTVCVDPNRDTSKLFACIERLLVFLNVKNLVLPAAEEAESIWTDKFGFNKMNPEQISTYRKKCCQMVTFKGTSMLQKMVESST</sequence>
<dbReference type="Gene3D" id="3.30.40.10">
    <property type="entry name" value="Zinc/RING finger domain, C3HC4 (zinc finger)"/>
    <property type="match status" value="2"/>
</dbReference>
<dbReference type="PANTHER" id="PTHR47025">
    <property type="entry name" value="AUTOIMMUNE REGULATOR"/>
    <property type="match status" value="1"/>
</dbReference>